<keyword evidence="3" id="KW-1185">Reference proteome</keyword>
<evidence type="ECO:0000313" key="2">
    <source>
        <dbReference type="EMBL" id="KAF0329578.1"/>
    </source>
</evidence>
<feature type="transmembrane region" description="Helical" evidence="1">
    <location>
        <begin position="181"/>
        <end position="200"/>
    </location>
</feature>
<accession>A0A8H3WKA4</accession>
<keyword evidence="1" id="KW-0812">Transmembrane</keyword>
<comment type="caution">
    <text evidence="2">The sequence shown here is derived from an EMBL/GenBank/DDBJ whole genome shotgun (WGS) entry which is preliminary data.</text>
</comment>
<protein>
    <submittedName>
        <fullName evidence="2">Uncharacterized protein</fullName>
    </submittedName>
</protein>
<organism evidence="2 3">
    <name type="scientific">Colletotrichum asianum</name>
    <dbReference type="NCBI Taxonomy" id="702518"/>
    <lineage>
        <taxon>Eukaryota</taxon>
        <taxon>Fungi</taxon>
        <taxon>Dikarya</taxon>
        <taxon>Ascomycota</taxon>
        <taxon>Pezizomycotina</taxon>
        <taxon>Sordariomycetes</taxon>
        <taxon>Hypocreomycetidae</taxon>
        <taxon>Glomerellales</taxon>
        <taxon>Glomerellaceae</taxon>
        <taxon>Colletotrichum</taxon>
        <taxon>Colletotrichum gloeosporioides species complex</taxon>
    </lineage>
</organism>
<name>A0A8H3WKA4_9PEZI</name>
<dbReference type="AlphaFoldDB" id="A0A8H3WKA4"/>
<dbReference type="Proteomes" id="UP000434172">
    <property type="component" value="Unassembled WGS sequence"/>
</dbReference>
<keyword evidence="1" id="KW-0472">Membrane</keyword>
<evidence type="ECO:0000313" key="3">
    <source>
        <dbReference type="Proteomes" id="UP000434172"/>
    </source>
</evidence>
<proteinExistence type="predicted"/>
<evidence type="ECO:0000256" key="1">
    <source>
        <dbReference type="SAM" id="Phobius"/>
    </source>
</evidence>
<sequence>RDLKDKANTYGPIAYNSGCSDYSDHYICTRCWYDADAPGPTHGYFCDGFRTDAYADGYEYIDCFEEMYCGMEEQLGRLEEISKLEAAAMWSATLDNPILAAGNSLFPAGLVKSPKAFYEDLRRARRTGHVRGLAHMKFTGFRVAWPEEEPDFIFAMRCCEGAVLACLGILGARIAYGDWGIAYTAGAFFVALIGIVLIWPRHPGAPAATKSKMA</sequence>
<dbReference type="EMBL" id="WOWK01000011">
    <property type="protein sequence ID" value="KAF0329578.1"/>
    <property type="molecule type" value="Genomic_DNA"/>
</dbReference>
<gene>
    <name evidence="2" type="ORF">GQ607_003146</name>
</gene>
<reference evidence="2 3" key="1">
    <citation type="submission" date="2019-12" db="EMBL/GenBank/DDBJ databases">
        <title>A genome sequence resource for the geographically widespread anthracnose pathogen Colletotrichum asianum.</title>
        <authorList>
            <person name="Meng Y."/>
        </authorList>
    </citation>
    <scope>NUCLEOTIDE SEQUENCE [LARGE SCALE GENOMIC DNA]</scope>
    <source>
        <strain evidence="2 3">ICMP 18580</strain>
    </source>
</reference>
<feature type="non-terminal residue" evidence="2">
    <location>
        <position position="214"/>
    </location>
</feature>
<dbReference type="OrthoDB" id="10508215at2759"/>
<keyword evidence="1" id="KW-1133">Transmembrane helix</keyword>